<feature type="transmembrane region" description="Helical" evidence="1">
    <location>
        <begin position="105"/>
        <end position="129"/>
    </location>
</feature>
<evidence type="ECO:0000313" key="3">
    <source>
        <dbReference type="Proteomes" id="UP000004088"/>
    </source>
</evidence>
<reference evidence="2 3" key="1">
    <citation type="submission" date="2011-01" db="EMBL/GenBank/DDBJ databases">
        <authorList>
            <person name="Muzny D."/>
            <person name="Qin X."/>
            <person name="Deng J."/>
            <person name="Jiang H."/>
            <person name="Liu Y."/>
            <person name="Qu J."/>
            <person name="Song X.-Z."/>
            <person name="Zhang L."/>
            <person name="Thornton R."/>
            <person name="Coyle M."/>
            <person name="Francisco L."/>
            <person name="Jackson L."/>
            <person name="Javaid M."/>
            <person name="Korchina V."/>
            <person name="Kovar C."/>
            <person name="Mata R."/>
            <person name="Mathew T."/>
            <person name="Ngo R."/>
            <person name="Nguyen L."/>
            <person name="Nguyen N."/>
            <person name="Okwuonu G."/>
            <person name="Ongeri F."/>
            <person name="Pham C."/>
            <person name="Simmons D."/>
            <person name="Wilczek-Boney K."/>
            <person name="Hale W."/>
            <person name="Jakkamsetti A."/>
            <person name="Pham P."/>
            <person name="Ruth R."/>
            <person name="San Lucas F."/>
            <person name="Warren J."/>
            <person name="Zhang J."/>
            <person name="Zhao Z."/>
            <person name="Zhou C."/>
            <person name="Zhu D."/>
            <person name="Lee S."/>
            <person name="Bess C."/>
            <person name="Blankenburg K."/>
            <person name="Forbes L."/>
            <person name="Fu Q."/>
            <person name="Gubbala S."/>
            <person name="Hirani K."/>
            <person name="Jayaseelan J.C."/>
            <person name="Lara F."/>
            <person name="Munidasa M."/>
            <person name="Palculict T."/>
            <person name="Patil S."/>
            <person name="Pu L.-L."/>
            <person name="Saada N."/>
            <person name="Tang L."/>
            <person name="Weissenberger G."/>
            <person name="Zhu Y."/>
            <person name="Hemphill L."/>
            <person name="Shang Y."/>
            <person name="Youmans B."/>
            <person name="Ayvaz T."/>
            <person name="Ross M."/>
            <person name="Santibanez J."/>
            <person name="Aqrawi P."/>
            <person name="Gross S."/>
            <person name="Joshi V."/>
            <person name="Fowler G."/>
            <person name="Nazareth L."/>
            <person name="Reid J."/>
            <person name="Worley K."/>
            <person name="Petrosino J."/>
            <person name="Highlander S."/>
            <person name="Gibbs R."/>
        </authorList>
    </citation>
    <scope>NUCLEOTIDE SEQUENCE [LARGE SCALE GENOMIC DNA]</scope>
    <source>
        <strain evidence="2 3">ATCC 33394</strain>
    </source>
</reference>
<keyword evidence="1" id="KW-1133">Transmembrane helix</keyword>
<organism evidence="2 3">
    <name type="scientific">Kingella denitrificans ATCC 33394</name>
    <dbReference type="NCBI Taxonomy" id="888741"/>
    <lineage>
        <taxon>Bacteria</taxon>
        <taxon>Pseudomonadati</taxon>
        <taxon>Pseudomonadota</taxon>
        <taxon>Betaproteobacteria</taxon>
        <taxon>Neisseriales</taxon>
        <taxon>Neisseriaceae</taxon>
        <taxon>Kingella</taxon>
    </lineage>
</organism>
<sequence length="184" mass="21407">MLKSTLFYFQKNIMRFSIKYLPVYAIMADLLFTVGLNIKEALLPDSKPLPGDGLPIAPEFAFGWIQVAVNGGMTCVLLWAMIMLMRMDRYSAAGERLLMTMPRTLTALVVLAFSLPSAWLWIWSAWVFFNTGQVLVSFHSWHYLLVAACLPYLLWLLLRIWWRQHRLHHRKEEAQFSVQTEPLE</sequence>
<proteinExistence type="predicted"/>
<dbReference type="AlphaFoldDB" id="F0F2C5"/>
<name>F0F2C5_9NEIS</name>
<dbReference type="HOGENOM" id="CLU_1561285_0_0_4"/>
<evidence type="ECO:0008006" key="4">
    <source>
        <dbReference type="Google" id="ProtNLM"/>
    </source>
</evidence>
<keyword evidence="3" id="KW-1185">Reference proteome</keyword>
<keyword evidence="1" id="KW-0472">Membrane</keyword>
<keyword evidence="1" id="KW-0812">Transmembrane</keyword>
<dbReference type="STRING" id="888741.HMPREF9098_2260"/>
<comment type="caution">
    <text evidence="2">The sequence shown here is derived from an EMBL/GenBank/DDBJ whole genome shotgun (WGS) entry which is preliminary data.</text>
</comment>
<feature type="transmembrane region" description="Helical" evidence="1">
    <location>
        <begin position="62"/>
        <end position="84"/>
    </location>
</feature>
<protein>
    <recommendedName>
        <fullName evidence="4">Transmembrane protein</fullName>
    </recommendedName>
</protein>
<feature type="transmembrane region" description="Helical" evidence="1">
    <location>
        <begin position="21"/>
        <end position="42"/>
    </location>
</feature>
<evidence type="ECO:0000313" key="2">
    <source>
        <dbReference type="EMBL" id="EGC16425.1"/>
    </source>
</evidence>
<dbReference type="Proteomes" id="UP000004088">
    <property type="component" value="Unassembled WGS sequence"/>
</dbReference>
<evidence type="ECO:0000256" key="1">
    <source>
        <dbReference type="SAM" id="Phobius"/>
    </source>
</evidence>
<feature type="transmembrane region" description="Helical" evidence="1">
    <location>
        <begin position="141"/>
        <end position="162"/>
    </location>
</feature>
<dbReference type="EMBL" id="AEWV01000042">
    <property type="protein sequence ID" value="EGC16425.1"/>
    <property type="molecule type" value="Genomic_DNA"/>
</dbReference>
<accession>F0F2C5</accession>
<gene>
    <name evidence="2" type="ORF">HMPREF9098_2260</name>
</gene>